<dbReference type="Gramene" id="PUZ64284">
    <property type="protein sequence ID" value="PUZ64284"/>
    <property type="gene ID" value="GQ55_3G131800"/>
</dbReference>
<keyword evidence="2" id="KW-1185">Reference proteome</keyword>
<dbReference type="Proteomes" id="UP000244336">
    <property type="component" value="Chromosome 3"/>
</dbReference>
<sequence length="74" mass="8710">MLRLIRTMETELSIKTCLLLWVPWSAMNKANQRQSNSRNSDTVDYEQLKEPAGTTEWCRSRWQAPPSETLKVQR</sequence>
<gene>
    <name evidence="1" type="ORF">GQ55_3G131800</name>
</gene>
<proteinExistence type="predicted"/>
<protein>
    <submittedName>
        <fullName evidence="1">Uncharacterized protein</fullName>
    </submittedName>
</protein>
<evidence type="ECO:0000313" key="1">
    <source>
        <dbReference type="EMBL" id="PUZ64284.1"/>
    </source>
</evidence>
<dbReference type="EMBL" id="CM009751">
    <property type="protein sequence ID" value="PUZ64284.1"/>
    <property type="molecule type" value="Genomic_DNA"/>
</dbReference>
<evidence type="ECO:0000313" key="2">
    <source>
        <dbReference type="Proteomes" id="UP000244336"/>
    </source>
</evidence>
<name>A0A2T7E8X4_9POAL</name>
<organism evidence="1 2">
    <name type="scientific">Panicum hallii var. hallii</name>
    <dbReference type="NCBI Taxonomy" id="1504633"/>
    <lineage>
        <taxon>Eukaryota</taxon>
        <taxon>Viridiplantae</taxon>
        <taxon>Streptophyta</taxon>
        <taxon>Embryophyta</taxon>
        <taxon>Tracheophyta</taxon>
        <taxon>Spermatophyta</taxon>
        <taxon>Magnoliopsida</taxon>
        <taxon>Liliopsida</taxon>
        <taxon>Poales</taxon>
        <taxon>Poaceae</taxon>
        <taxon>PACMAD clade</taxon>
        <taxon>Panicoideae</taxon>
        <taxon>Panicodae</taxon>
        <taxon>Paniceae</taxon>
        <taxon>Panicinae</taxon>
        <taxon>Panicum</taxon>
        <taxon>Panicum sect. Panicum</taxon>
    </lineage>
</organism>
<accession>A0A2T7E8X4</accession>
<reference evidence="1 2" key="1">
    <citation type="submission" date="2018-04" db="EMBL/GenBank/DDBJ databases">
        <title>WGS assembly of Panicum hallii var. hallii HAL2.</title>
        <authorList>
            <person name="Lovell J."/>
            <person name="Jenkins J."/>
            <person name="Lowry D."/>
            <person name="Mamidi S."/>
            <person name="Sreedasyam A."/>
            <person name="Weng X."/>
            <person name="Barry K."/>
            <person name="Bonette J."/>
            <person name="Campitelli B."/>
            <person name="Daum C."/>
            <person name="Gordon S."/>
            <person name="Gould B."/>
            <person name="Lipzen A."/>
            <person name="MacQueen A."/>
            <person name="Palacio-Mejia J."/>
            <person name="Plott C."/>
            <person name="Shakirov E."/>
            <person name="Shu S."/>
            <person name="Yoshinaga Y."/>
            <person name="Zane M."/>
            <person name="Rokhsar D."/>
            <person name="Grimwood J."/>
            <person name="Schmutz J."/>
            <person name="Juenger T."/>
        </authorList>
    </citation>
    <scope>NUCLEOTIDE SEQUENCE [LARGE SCALE GENOMIC DNA]</scope>
    <source>
        <strain evidence="2">cv. HAL2</strain>
    </source>
</reference>
<dbReference type="AlphaFoldDB" id="A0A2T7E8X4"/>